<keyword evidence="10" id="KW-1017">Isopeptide bond</keyword>
<dbReference type="Proteomes" id="UP000054783">
    <property type="component" value="Unassembled WGS sequence"/>
</dbReference>
<dbReference type="STRING" id="990121.A0A0V0Z8L6"/>
<proteinExistence type="inferred from homology"/>
<keyword evidence="17" id="KW-0931">ER-Golgi transport</keyword>
<evidence type="ECO:0000256" key="4">
    <source>
        <dbReference type="ARBA" id="ARBA00007527"/>
    </source>
</evidence>
<comment type="similarity">
    <text evidence="5">Belongs to the USE1 family.</text>
</comment>
<reference evidence="25 26" key="1">
    <citation type="submission" date="2015-01" db="EMBL/GenBank/DDBJ databases">
        <title>Evolution of Trichinella species and genotypes.</title>
        <authorList>
            <person name="Korhonen P.K."/>
            <person name="Edoardo P."/>
            <person name="Giuseppe L.R."/>
            <person name="Gasser R.B."/>
        </authorList>
    </citation>
    <scope>NUCLEOTIDE SEQUENCE [LARGE SCALE GENOMIC DNA]</scope>
    <source>
        <strain evidence="25">ISS2496</strain>
    </source>
</reference>
<evidence type="ECO:0000313" key="25">
    <source>
        <dbReference type="EMBL" id="KRY08822.1"/>
    </source>
</evidence>
<keyword evidence="9" id="KW-0963">Cytoplasm</keyword>
<dbReference type="GO" id="GO:0015031">
    <property type="term" value="P:protein transport"/>
    <property type="evidence" value="ECO:0007669"/>
    <property type="project" value="UniProtKB-KW"/>
</dbReference>
<evidence type="ECO:0000256" key="19">
    <source>
        <dbReference type="ARBA" id="ARBA00022989"/>
    </source>
</evidence>
<keyword evidence="12 23" id="KW-0812">Transmembrane</keyword>
<name>A0A0V0Z8L6_9BILA</name>
<feature type="domain" description="Ubiquitin-like" evidence="24">
    <location>
        <begin position="1274"/>
        <end position="1349"/>
    </location>
</feature>
<dbReference type="GO" id="GO:0005634">
    <property type="term" value="C:nucleus"/>
    <property type="evidence" value="ECO:0007669"/>
    <property type="project" value="UniProtKB-SubCell"/>
</dbReference>
<keyword evidence="26" id="KW-1185">Reference proteome</keyword>
<evidence type="ECO:0000256" key="6">
    <source>
        <dbReference type="ARBA" id="ARBA00008430"/>
    </source>
</evidence>
<feature type="domain" description="Ubiquitin-like" evidence="24">
    <location>
        <begin position="1152"/>
        <end position="1197"/>
    </location>
</feature>
<evidence type="ECO:0000256" key="3">
    <source>
        <dbReference type="ARBA" id="ARBA00004496"/>
    </source>
</evidence>
<comment type="subcellular location">
    <subcellularLocation>
        <location evidence="3">Cytoplasm</location>
    </subcellularLocation>
    <subcellularLocation>
        <location evidence="2">Endoplasmic reticulum membrane</location>
        <topology evidence="2">Single-pass type IV membrane protein</topology>
    </subcellularLocation>
    <subcellularLocation>
        <location evidence="1">Nucleus</location>
    </subcellularLocation>
</comment>
<dbReference type="GO" id="GO:0005789">
    <property type="term" value="C:endoplasmic reticulum membrane"/>
    <property type="evidence" value="ECO:0007669"/>
    <property type="project" value="UniProtKB-SubCell"/>
</dbReference>
<dbReference type="Pfam" id="PF00240">
    <property type="entry name" value="ubiquitin"/>
    <property type="match status" value="6"/>
</dbReference>
<dbReference type="Gene3D" id="3.10.20.90">
    <property type="entry name" value="Phosphatidylinositol 3-kinase Catalytic Subunit, Chain A, domain 1"/>
    <property type="match status" value="7"/>
</dbReference>
<dbReference type="SUPFAM" id="SSF54236">
    <property type="entry name" value="Ubiquitin-like"/>
    <property type="match status" value="7"/>
</dbReference>
<dbReference type="FunFam" id="3.10.20.90:FF:000158">
    <property type="entry name" value="Polyubiquitin 5"/>
    <property type="match status" value="5"/>
</dbReference>
<comment type="similarity">
    <text evidence="4">Belongs to the DNase II family.</text>
</comment>
<evidence type="ECO:0000256" key="18">
    <source>
        <dbReference type="ARBA" id="ARBA00022927"/>
    </source>
</evidence>
<evidence type="ECO:0000256" key="1">
    <source>
        <dbReference type="ARBA" id="ARBA00004123"/>
    </source>
</evidence>
<evidence type="ECO:0000256" key="16">
    <source>
        <dbReference type="ARBA" id="ARBA00022843"/>
    </source>
</evidence>
<keyword evidence="16" id="KW-0832">Ubl conjugation</keyword>
<dbReference type="InterPro" id="IPR019956">
    <property type="entry name" value="Ubiquitin_dom"/>
</dbReference>
<dbReference type="PANTHER" id="PTHR10666">
    <property type="entry name" value="UBIQUITIN"/>
    <property type="match status" value="1"/>
</dbReference>
<evidence type="ECO:0000259" key="24">
    <source>
        <dbReference type="PROSITE" id="PS50053"/>
    </source>
</evidence>
<evidence type="ECO:0000256" key="9">
    <source>
        <dbReference type="ARBA" id="ARBA00022490"/>
    </source>
</evidence>
<dbReference type="InterPro" id="IPR019954">
    <property type="entry name" value="Ubiquitin_CS"/>
</dbReference>
<dbReference type="GO" id="GO:0010623">
    <property type="term" value="P:programmed cell death involved in cell development"/>
    <property type="evidence" value="ECO:0007669"/>
    <property type="project" value="UniProtKB-ARBA"/>
</dbReference>
<evidence type="ECO:0000256" key="21">
    <source>
        <dbReference type="ARBA" id="ARBA00023242"/>
    </source>
</evidence>
<dbReference type="GO" id="GO:0016192">
    <property type="term" value="P:vesicle-mediated transport"/>
    <property type="evidence" value="ECO:0007669"/>
    <property type="project" value="UniProtKB-KW"/>
</dbReference>
<comment type="caution">
    <text evidence="25">The sequence shown here is derived from an EMBL/GenBank/DDBJ whole genome shotgun (WGS) entry which is preliminary data.</text>
</comment>
<keyword evidence="14" id="KW-0378">Hydrolase</keyword>
<evidence type="ECO:0000256" key="14">
    <source>
        <dbReference type="ARBA" id="ARBA00022801"/>
    </source>
</evidence>
<evidence type="ECO:0000256" key="20">
    <source>
        <dbReference type="ARBA" id="ARBA00023136"/>
    </source>
</evidence>
<protein>
    <recommendedName>
        <fullName evidence="7">Vesicle transport protein USE1</fullName>
    </recommendedName>
    <alternativeName>
        <fullName evidence="22">USE1-like protein</fullName>
    </alternativeName>
</protein>
<evidence type="ECO:0000256" key="8">
    <source>
        <dbReference type="ARBA" id="ARBA00022448"/>
    </source>
</evidence>
<keyword evidence="13" id="KW-0677">Repeat</keyword>
<gene>
    <name evidence="25" type="primary">Ubi-p63E</name>
    <name evidence="25" type="ORF">T12_5706</name>
</gene>
<evidence type="ECO:0000256" key="11">
    <source>
        <dbReference type="ARBA" id="ARBA00022553"/>
    </source>
</evidence>
<keyword evidence="21" id="KW-0539">Nucleus</keyword>
<evidence type="ECO:0000256" key="12">
    <source>
        <dbReference type="ARBA" id="ARBA00022692"/>
    </source>
</evidence>
<keyword evidence="19 23" id="KW-1133">Transmembrane helix</keyword>
<dbReference type="CDD" id="cd15860">
    <property type="entry name" value="SNARE_USE1"/>
    <property type="match status" value="1"/>
</dbReference>
<evidence type="ECO:0000256" key="17">
    <source>
        <dbReference type="ARBA" id="ARBA00022892"/>
    </source>
</evidence>
<evidence type="ECO:0000256" key="10">
    <source>
        <dbReference type="ARBA" id="ARBA00022499"/>
    </source>
</evidence>
<evidence type="ECO:0000313" key="26">
    <source>
        <dbReference type="Proteomes" id="UP000054783"/>
    </source>
</evidence>
<feature type="transmembrane region" description="Helical" evidence="23">
    <location>
        <begin position="743"/>
        <end position="766"/>
    </location>
</feature>
<dbReference type="FunFam" id="3.10.20.90:FF:000469">
    <property type="entry name" value="Polyubiquitin-C"/>
    <property type="match status" value="1"/>
</dbReference>
<dbReference type="Pfam" id="PF09753">
    <property type="entry name" value="Use1"/>
    <property type="match status" value="1"/>
</dbReference>
<feature type="domain" description="Ubiquitin-like" evidence="24">
    <location>
        <begin position="164"/>
        <end position="239"/>
    </location>
</feature>
<feature type="domain" description="Ubiquitin-like" evidence="24">
    <location>
        <begin position="88"/>
        <end position="163"/>
    </location>
</feature>
<evidence type="ECO:0000256" key="23">
    <source>
        <dbReference type="SAM" id="Phobius"/>
    </source>
</evidence>
<evidence type="ECO:0000256" key="22">
    <source>
        <dbReference type="ARBA" id="ARBA00032711"/>
    </source>
</evidence>
<dbReference type="Pfam" id="PF03265">
    <property type="entry name" value="DNase_II"/>
    <property type="match status" value="2"/>
</dbReference>
<evidence type="ECO:0000256" key="5">
    <source>
        <dbReference type="ARBA" id="ARBA00007891"/>
    </source>
</evidence>
<sequence length="1516" mass="170477">MCMVFDSIHRKMQIFVKTLTGKTITLEVEPSDTIENVKGKIQDKEGIPPDQQRLIFAGKQLEDGRTLSDYNIQKESTLHLVLRLRGGMQIFVKTLTGKTITLEVEPSDTIENVKSKIQDKEGIPPDQQRLIFAGKQLEDGRMLSDYNIQKESTLHLVLRLRGGMQIFVKTLTGKTITLEVELSDTIENVKGKIQDKEGIPPDQQRLIFAGKQLEDGRMLADYNIQKESTLHLVLRLRGGMQIFVKTLTGKTITLEVEPSDTIENPFHNHKILNAKLIMAVQMAILYKAPGQTRGKIIVSNSAGAWVDGAEVLTQRPGQSFGVTLEHVVENHDQIKFLAYNNVPPGMPNVKTKSNSKGVIIVQTTQNTDAASWIVHTVPGFPAAKTGYSWPVAENANGHLLICLTISESQMNAIAASLLRAEPLVHYNDIPETETVGMQYFKKLSDGQFPTVPPYLSRQSIKTAAQAAVTVNVYSKSASSRYEIYRRVIVKTLKKTIKVWSRRDNKLKGDCRVVERNIRLIKSPARVANHDTNLDADLTNWAVSDPGNIFCLIDRPYAKNQTVQSAMAVCIDHADIFARFNDIAVQRDVQFLLQLMKIGEVNELDKQKLITQGLLDRDDFPSKTIKRTVPLEDKRVTLKELKVLSVENHARKLRSQLLNVKRDDEYCENEGFDRMLEDELQDKIIQQLSKLSKNLKENVISYGDIVRKDNMTIKEASTLTDKNSSNLTDKGKELRQHSSKYCDWWFAVSVVMMIFIFFAMGAFRAILYKAPGQTRGKIIVSNSAGAWVDGAEVLTTRPGQSFGVTLEHVVENHDQIKFLAYNNVPPGMPNVKTKSNSKEKMQNHLQLLVHFILILFSQSQNPNPKCRANNGNPEGGFRAILYKAPGQASGKIIVSTNAAAWENGAAVLTQQNGQSFGVTLQHVVGNHAEIKFLAYNNVPPGMPNVKTKSNSKGVIIIQTTRNTDAASWIVHTVPGFPAAKTGYSWPVAENANGHLLICLTISESQINTIAASLLRAEPLVHYNDIPETETVGMQYFKKLSDGQFPTVPPYLSRQSIITAGQPAVTVNVYSKSASSRYEIYRRVIVKTLKKSIKVWSRRDNKLKGDCRVVEKNIRLIKSPAPVSDHNTNLDADLTNWAVSDPGNIFCLIDRPYADKEGIPPDQQRLIFAGKQLEDGRTLSDYNIQKESTLHLVLRLRGGMQIFVKTLTGKTITLEVEPSDTIENVKGKIQDKEGIPPDQQRLIFAGKQLEDGRTLSDYNIQKESTLHLVLRLRGGMQIFVKTLTGKTITLEVEPSDTIENVKGKIQDKEGIPPDQQRLIFAGKQLEDGRTLSDYNIQKESTLHLVLRLRGGMRNFGKTCQTAISDVESSRTIGCVNIQFQNYLLLNEHRGIFSANSWTVVGRCQISKFNKQLRSFCCLISKYFQKTESLIFDFNMVCVGCEDENLINAYRDMQISGFIVYFLADLWIIVNQYKTCNKIKQAPLIYMQFLPHWVLLNFFRPFKHFDESFLITCYSNTDI</sequence>
<dbReference type="InterPro" id="IPR000626">
    <property type="entry name" value="Ubiquitin-like_dom"/>
</dbReference>
<dbReference type="InterPro" id="IPR004947">
    <property type="entry name" value="DNase_II"/>
</dbReference>
<accession>A0A0V0Z8L6</accession>
<evidence type="ECO:0000256" key="7">
    <source>
        <dbReference type="ARBA" id="ARBA00015843"/>
    </source>
</evidence>
<keyword evidence="18" id="KW-0653">Protein transport</keyword>
<dbReference type="GO" id="GO:0004531">
    <property type="term" value="F:deoxyribonuclease II activity"/>
    <property type="evidence" value="ECO:0007669"/>
    <property type="project" value="InterPro"/>
</dbReference>
<dbReference type="PROSITE" id="PS00299">
    <property type="entry name" value="UBIQUITIN_1"/>
    <property type="match status" value="5"/>
</dbReference>
<keyword evidence="8" id="KW-0813">Transport</keyword>
<dbReference type="CDD" id="cd01803">
    <property type="entry name" value="Ubl_ubiquitin"/>
    <property type="match status" value="5"/>
</dbReference>
<feature type="domain" description="Ubiquitin-like" evidence="24">
    <location>
        <begin position="12"/>
        <end position="87"/>
    </location>
</feature>
<dbReference type="SMART" id="SM00213">
    <property type="entry name" value="UBQ"/>
    <property type="match status" value="6"/>
</dbReference>
<dbReference type="PROSITE" id="PS50053">
    <property type="entry name" value="UBIQUITIN_2"/>
    <property type="match status" value="6"/>
</dbReference>
<dbReference type="PRINTS" id="PR00348">
    <property type="entry name" value="UBIQUITIN"/>
</dbReference>
<evidence type="ECO:0000256" key="2">
    <source>
        <dbReference type="ARBA" id="ARBA00004163"/>
    </source>
</evidence>
<dbReference type="InterPro" id="IPR029071">
    <property type="entry name" value="Ubiquitin-like_domsf"/>
</dbReference>
<dbReference type="InterPro" id="IPR019150">
    <property type="entry name" value="Vesicle_transport_protein_Use1"/>
</dbReference>
<keyword evidence="20 23" id="KW-0472">Membrane</keyword>
<dbReference type="EMBL" id="JYDQ01000308">
    <property type="protein sequence ID" value="KRY08822.1"/>
    <property type="molecule type" value="Genomic_DNA"/>
</dbReference>
<keyword evidence="15" id="KW-0256">Endoplasmic reticulum</keyword>
<evidence type="ECO:0000256" key="15">
    <source>
        <dbReference type="ARBA" id="ARBA00022824"/>
    </source>
</evidence>
<evidence type="ECO:0000256" key="13">
    <source>
        <dbReference type="ARBA" id="ARBA00022737"/>
    </source>
</evidence>
<keyword evidence="11" id="KW-0597">Phosphoprotein</keyword>
<comment type="similarity">
    <text evidence="6">Belongs to the ubiquitin family.</text>
</comment>
<feature type="domain" description="Ubiquitin-like" evidence="24">
    <location>
        <begin position="1198"/>
        <end position="1273"/>
    </location>
</feature>
<organism evidence="25 26">
    <name type="scientific">Trichinella patagoniensis</name>
    <dbReference type="NCBI Taxonomy" id="990121"/>
    <lineage>
        <taxon>Eukaryota</taxon>
        <taxon>Metazoa</taxon>
        <taxon>Ecdysozoa</taxon>
        <taxon>Nematoda</taxon>
        <taxon>Enoplea</taxon>
        <taxon>Dorylaimia</taxon>
        <taxon>Trichinellida</taxon>
        <taxon>Trichinellidae</taxon>
        <taxon>Trichinella</taxon>
    </lineage>
</organism>
<dbReference type="InterPro" id="IPR050158">
    <property type="entry name" value="Ubiquitin_ubiquitin-like"/>
</dbReference>